<feature type="domain" description="DUF7918" evidence="2">
    <location>
        <begin position="8"/>
        <end position="165"/>
    </location>
</feature>
<dbReference type="PANTHER" id="PTHR36223:SF1">
    <property type="entry name" value="TRANSCRIPTION ELONGATION FACTOR EAF N-TERMINAL DOMAIN-CONTAINING PROTEIN"/>
    <property type="match status" value="1"/>
</dbReference>
<feature type="region of interest" description="Disordered" evidence="1">
    <location>
        <begin position="297"/>
        <end position="339"/>
    </location>
</feature>
<dbReference type="Proteomes" id="UP000275385">
    <property type="component" value="Unassembled WGS sequence"/>
</dbReference>
<feature type="domain" description="DUF7918" evidence="2">
    <location>
        <begin position="193"/>
        <end position="268"/>
    </location>
</feature>
<organism evidence="3 4">
    <name type="scientific">Coniochaeta pulveracea</name>
    <dbReference type="NCBI Taxonomy" id="177199"/>
    <lineage>
        <taxon>Eukaryota</taxon>
        <taxon>Fungi</taxon>
        <taxon>Dikarya</taxon>
        <taxon>Ascomycota</taxon>
        <taxon>Pezizomycotina</taxon>
        <taxon>Sordariomycetes</taxon>
        <taxon>Sordariomycetidae</taxon>
        <taxon>Coniochaetales</taxon>
        <taxon>Coniochaetaceae</taxon>
        <taxon>Coniochaeta</taxon>
    </lineage>
</organism>
<dbReference type="OrthoDB" id="3364132at2759"/>
<sequence>MAIFPDLGISVTVHINDTPTVEYDDPEPQLETKINRALTRVCGKYIKSELNSRYTIVCEVWPRHTWIGSKAGNELAFHAFVDGMPCGQWILCRQNLIGGHARITISGADLEDDESAETINEFRFHAINKVESATASSSERETCRAKALGTIRVEVWRANDGSKHSIMDFYDAEENVDSDDDTKYNLLEKPADTNAPGAAKKSEDLRVSETALKGQAISHGTAFGESIPAGDFITVDSARTDDEHPFAIFNLKYRSKRDLLKEMIIPRTPSPTPEEFVGRLTEEEIRKLAIERLMGQDARMRNGPQDGRGAKREHAEANHRSNGRPNKRLKNTTEIIDLT</sequence>
<gene>
    <name evidence="3" type="ORF">DL546_005577</name>
</gene>
<feature type="compositionally biased region" description="Basic and acidic residues" evidence="1">
    <location>
        <begin position="308"/>
        <end position="319"/>
    </location>
</feature>
<accession>A0A420YGF6</accession>
<proteinExistence type="predicted"/>
<dbReference type="EMBL" id="QVQW01000011">
    <property type="protein sequence ID" value="RKU46947.1"/>
    <property type="molecule type" value="Genomic_DNA"/>
</dbReference>
<dbReference type="PANTHER" id="PTHR36223">
    <property type="entry name" value="BETA-LACTAMASE-TYPE TRANSPEPTIDASE FOLD DOMAIN CONTAINING PROTEIN"/>
    <property type="match status" value="1"/>
</dbReference>
<name>A0A420YGF6_9PEZI</name>
<evidence type="ECO:0000313" key="3">
    <source>
        <dbReference type="EMBL" id="RKU46947.1"/>
    </source>
</evidence>
<evidence type="ECO:0000313" key="4">
    <source>
        <dbReference type="Proteomes" id="UP000275385"/>
    </source>
</evidence>
<reference evidence="3 4" key="1">
    <citation type="submission" date="2018-08" db="EMBL/GenBank/DDBJ databases">
        <title>Draft genome of the lignicolous fungus Coniochaeta pulveracea.</title>
        <authorList>
            <person name="Borstlap C.J."/>
            <person name="De Witt R.N."/>
            <person name="Botha A."/>
            <person name="Volschenk H."/>
        </authorList>
    </citation>
    <scope>NUCLEOTIDE SEQUENCE [LARGE SCALE GENOMIC DNA]</scope>
    <source>
        <strain evidence="3 4">CAB683</strain>
    </source>
</reference>
<keyword evidence="4" id="KW-1185">Reference proteome</keyword>
<protein>
    <recommendedName>
        <fullName evidence="2">DUF7918 domain-containing protein</fullName>
    </recommendedName>
</protein>
<evidence type="ECO:0000259" key="2">
    <source>
        <dbReference type="Pfam" id="PF25534"/>
    </source>
</evidence>
<dbReference type="Pfam" id="PF25534">
    <property type="entry name" value="DUF7918"/>
    <property type="match status" value="2"/>
</dbReference>
<dbReference type="InterPro" id="IPR057678">
    <property type="entry name" value="DUF7918"/>
</dbReference>
<feature type="compositionally biased region" description="Basic residues" evidence="1">
    <location>
        <begin position="321"/>
        <end position="330"/>
    </location>
</feature>
<comment type="caution">
    <text evidence="3">The sequence shown here is derived from an EMBL/GenBank/DDBJ whole genome shotgun (WGS) entry which is preliminary data.</text>
</comment>
<evidence type="ECO:0000256" key="1">
    <source>
        <dbReference type="SAM" id="MobiDB-lite"/>
    </source>
</evidence>
<dbReference type="AlphaFoldDB" id="A0A420YGF6"/>
<dbReference type="STRING" id="177199.A0A420YGF6"/>